<dbReference type="Araport" id="AT1G36942"/>
<keyword evidence="1" id="KW-1133">Transmembrane helix</keyword>
<dbReference type="Proteomes" id="UP000426265">
    <property type="component" value="Unassembled WGS sequence"/>
</dbReference>
<dbReference type="GeneID" id="6241160"/>
<keyword evidence="1" id="KW-0812">Transmembrane</keyword>
<dbReference type="EMBL" id="CACSHJ010000087">
    <property type="protein sequence ID" value="CAA0270046.1"/>
    <property type="molecule type" value="Genomic_DNA"/>
</dbReference>
<sequence>MVEQQRNLDGQGGRAKERSFFFFLAIVAFSFVIVRPADGDKLGFGDLMPKKSPFYCRKDKYTHF</sequence>
<dbReference type="OrthoDB" id="10313349at2759"/>
<evidence type="ECO:0008006" key="7">
    <source>
        <dbReference type="Google" id="ProtNLM"/>
    </source>
</evidence>
<evidence type="ECO:0000256" key="1">
    <source>
        <dbReference type="SAM" id="Phobius"/>
    </source>
</evidence>
<reference evidence="4 5" key="1">
    <citation type="submission" date="2019-11" db="EMBL/GenBank/DDBJ databases">
        <authorList>
            <person name="Jiao W.-B."/>
            <person name="Schneeberger K."/>
        </authorList>
    </citation>
    <scope>NUCLEOTIDE SEQUENCE [LARGE SCALE GENOMIC DNA]</scope>
    <source>
        <strain evidence="5">cv. An-1</strain>
        <strain evidence="6">cv. C24</strain>
    </source>
</reference>
<evidence type="ECO:0000313" key="4">
    <source>
        <dbReference type="EMBL" id="VYS48133.1"/>
    </source>
</evidence>
<organism evidence="4 5">
    <name type="scientific">Arabidopsis thaliana</name>
    <name type="common">Mouse-ear cress</name>
    <dbReference type="NCBI Taxonomy" id="3702"/>
    <lineage>
        <taxon>Eukaryota</taxon>
        <taxon>Viridiplantae</taxon>
        <taxon>Streptophyta</taxon>
        <taxon>Embryophyta</taxon>
        <taxon>Tracheophyta</taxon>
        <taxon>Spermatophyta</taxon>
        <taxon>Magnoliopsida</taxon>
        <taxon>eudicotyledons</taxon>
        <taxon>Gunneridae</taxon>
        <taxon>Pentapetalae</taxon>
        <taxon>rosids</taxon>
        <taxon>malvids</taxon>
        <taxon>Brassicales</taxon>
        <taxon>Brassicaceae</taxon>
        <taxon>Camelineae</taxon>
        <taxon>Arabidopsis</taxon>
    </lineage>
</organism>
<keyword evidence="1" id="KW-0472">Membrane</keyword>
<evidence type="ECO:0000313" key="6">
    <source>
        <dbReference type="Proteomes" id="UP000434276"/>
    </source>
</evidence>
<dbReference type="EMBL" id="CACRSJ010000104">
    <property type="protein sequence ID" value="VYS48133.1"/>
    <property type="molecule type" value="Genomic_DNA"/>
</dbReference>
<name>A0A654EFL8_ARATH</name>
<dbReference type="AlphaFoldDB" id="A0A654EFL8"/>
<gene>
    <name evidence="2" type="ordered locus">At1g36942</name>
    <name evidence="4" type="ORF">AN1_LOCUS3616</name>
    <name evidence="3" type="ORF">C24_LOCUS3524</name>
</gene>
<evidence type="ECO:0000313" key="3">
    <source>
        <dbReference type="EMBL" id="CAA0270046.1"/>
    </source>
</evidence>
<proteinExistence type="predicted"/>
<evidence type="ECO:0000313" key="2">
    <source>
        <dbReference type="Araport" id="AT1G36942"/>
    </source>
</evidence>
<dbReference type="KEGG" id="ath:AT1G36942"/>
<protein>
    <recommendedName>
        <fullName evidence="7">Transmembrane protein</fullName>
    </recommendedName>
</protein>
<dbReference type="ExpressionAtlas" id="A0A654EFL8">
    <property type="expression patterns" value="differential"/>
</dbReference>
<dbReference type="RefSeq" id="NP_001117420.1">
    <property type="nucleotide sequence ID" value="NM_001123948.1"/>
</dbReference>
<feature type="transmembrane region" description="Helical" evidence="1">
    <location>
        <begin position="20"/>
        <end position="37"/>
    </location>
</feature>
<accession>A0A654EFL8</accession>
<dbReference type="Proteomes" id="UP000434276">
    <property type="component" value="Unassembled WGS sequence"/>
</dbReference>
<evidence type="ECO:0000313" key="5">
    <source>
        <dbReference type="Proteomes" id="UP000426265"/>
    </source>
</evidence>